<feature type="domain" description="Penicillin-binding protein transpeptidase" evidence="14">
    <location>
        <begin position="308"/>
        <end position="633"/>
    </location>
</feature>
<evidence type="ECO:0000256" key="9">
    <source>
        <dbReference type="ARBA" id="ARBA00022984"/>
    </source>
</evidence>
<dbReference type="InterPro" id="IPR005311">
    <property type="entry name" value="PBP_dimer"/>
</dbReference>
<dbReference type="Gene3D" id="3.40.710.10">
    <property type="entry name" value="DD-peptidase/beta-lactamase superfamily"/>
    <property type="match status" value="1"/>
</dbReference>
<dbReference type="GO" id="GO:0071972">
    <property type="term" value="F:peptidoglycan L,D-transpeptidase activity"/>
    <property type="evidence" value="ECO:0007669"/>
    <property type="project" value="TreeGrafter"/>
</dbReference>
<dbReference type="PANTHER" id="PTHR30627">
    <property type="entry name" value="PEPTIDOGLYCAN D,D-TRANSPEPTIDASE"/>
    <property type="match status" value="1"/>
</dbReference>
<reference evidence="16 17" key="1">
    <citation type="submission" date="2017-09" db="EMBL/GenBank/DDBJ databases">
        <title>Depth-based differentiation of microbial function through sediment-hosted aquifers and enrichment of novel symbionts in the deep terrestrial subsurface.</title>
        <authorList>
            <person name="Probst A.J."/>
            <person name="Ladd B."/>
            <person name="Jarett J.K."/>
            <person name="Geller-Mcgrath D.E."/>
            <person name="Sieber C.M."/>
            <person name="Emerson J.B."/>
            <person name="Anantharaman K."/>
            <person name="Thomas B.C."/>
            <person name="Malmstrom R."/>
            <person name="Stieglmeier M."/>
            <person name="Klingl A."/>
            <person name="Woyke T."/>
            <person name="Ryan C.M."/>
            <person name="Banfield J.F."/>
        </authorList>
    </citation>
    <scope>NUCLEOTIDE SEQUENCE [LARGE SCALE GENOMIC DNA]</scope>
    <source>
        <strain evidence="16">CG11_big_fil_rev_8_21_14_0_20_42_15</strain>
    </source>
</reference>
<dbReference type="GO" id="GO:0009002">
    <property type="term" value="F:serine-type D-Ala-D-Ala carboxypeptidase activity"/>
    <property type="evidence" value="ECO:0007669"/>
    <property type="project" value="InterPro"/>
</dbReference>
<dbReference type="InterPro" id="IPR017790">
    <property type="entry name" value="Penicillin-binding_protein_2"/>
</dbReference>
<evidence type="ECO:0000256" key="4">
    <source>
        <dbReference type="ARBA" id="ARBA00022519"/>
    </source>
</evidence>
<dbReference type="GO" id="GO:0071555">
    <property type="term" value="P:cell wall organization"/>
    <property type="evidence" value="ECO:0007669"/>
    <property type="project" value="UniProtKB-KW"/>
</dbReference>
<dbReference type="GO" id="GO:0009252">
    <property type="term" value="P:peptidoglycan biosynthetic process"/>
    <property type="evidence" value="ECO:0007669"/>
    <property type="project" value="UniProtKB-KW"/>
</dbReference>
<evidence type="ECO:0000259" key="14">
    <source>
        <dbReference type="Pfam" id="PF00905"/>
    </source>
</evidence>
<evidence type="ECO:0000256" key="11">
    <source>
        <dbReference type="ARBA" id="ARBA00023136"/>
    </source>
</evidence>
<feature type="domain" description="Penicillin-binding protein dimerisation" evidence="15">
    <location>
        <begin position="94"/>
        <end position="263"/>
    </location>
</feature>
<keyword evidence="3" id="KW-1003">Cell membrane</keyword>
<comment type="caution">
    <text evidence="16">The sequence shown here is derived from an EMBL/GenBank/DDBJ whole genome shotgun (WGS) entry which is preliminary data.</text>
</comment>
<dbReference type="NCBIfam" id="TIGR03423">
    <property type="entry name" value="pbp2_mrdA"/>
    <property type="match status" value="1"/>
</dbReference>
<evidence type="ECO:0000256" key="3">
    <source>
        <dbReference type="ARBA" id="ARBA00022475"/>
    </source>
</evidence>
<dbReference type="PANTHER" id="PTHR30627:SF2">
    <property type="entry name" value="PEPTIDOGLYCAN D,D-TRANSPEPTIDASE MRDA"/>
    <property type="match status" value="1"/>
</dbReference>
<keyword evidence="4" id="KW-0997">Cell inner membrane</keyword>
<gene>
    <name evidence="16" type="primary">mrdA</name>
    <name evidence="16" type="ORF">COV40_00925</name>
</gene>
<feature type="transmembrane region" description="Helical" evidence="13">
    <location>
        <begin position="51"/>
        <end position="70"/>
    </location>
</feature>
<proteinExistence type="predicted"/>
<accession>A0A2H0PZE4</accession>
<dbReference type="InterPro" id="IPR050515">
    <property type="entry name" value="Beta-lactam/transpept"/>
</dbReference>
<keyword evidence="10 13" id="KW-1133">Transmembrane helix</keyword>
<dbReference type="GO" id="GO:0006508">
    <property type="term" value="P:proteolysis"/>
    <property type="evidence" value="ECO:0007669"/>
    <property type="project" value="UniProtKB-KW"/>
</dbReference>
<dbReference type="GO" id="GO:0005886">
    <property type="term" value="C:plasma membrane"/>
    <property type="evidence" value="ECO:0007669"/>
    <property type="project" value="UniProtKB-SubCell"/>
</dbReference>
<sequence>MDIFGNFTPLAGDKKKRKVASESESDYHYLDPTLEGQAKIEEPEEKKSFSYLKFIIVVIFMLLATKLFFLQVIGASESKNLAEGNRVRPRGILSSRGIITDSKGTWLARNKPSFALGVYPSDLPKKSKDREEFYQKLEQLSQIPAAEIKKKIEGSGLSSIELTIVKPDLPREEALLLEEETAGMSGVVIDKRAIREYRSDAGLAHILGYTSIISPDELKANSGYLMSEEFGKAGLERNYQTYLRGTLGIEQVEVDSHGKVVRVLTDVKSRQPEEGDNLALNIDLDLQKEMARLLSEGISKVGGDVHAGAAVALDPKTGAVLGVVSIPYFDDNIFEGDINQEEYQKLLSDPTLPLFNRATMGTYPSGSIIKIVMAAAGLQEGIIFKNTSIETPPAITIGEWNFPDWKWHTGSTNVTRALAESNNIFFYSVAGGWDKIAGLGVNRVDKYLSLFGFGNKSGIDLPAEAAGLVPSPEWKEKAKGENWYIGDTYHLGIGQGDLLVTPMQMAKAVSTIANGGKLLTPQIVRDVTDSTGAVVRPFRPKVERDGFISPDNIQTVQEGMRQAVLSGSARMMADLPVSSAAKTGTAQFEGNQKAHAWFECYAPYEDPQIALVVLVEGGGGGYEVAEPIAHNILSWYFSR</sequence>
<dbReference type="InterPro" id="IPR001460">
    <property type="entry name" value="PCN-bd_Tpept"/>
</dbReference>
<dbReference type="SUPFAM" id="SSF56519">
    <property type="entry name" value="Penicillin binding protein dimerisation domain"/>
    <property type="match status" value="1"/>
</dbReference>
<dbReference type="Gene3D" id="3.30.1390.30">
    <property type="entry name" value="Penicillin-binding protein 2a, domain 3"/>
    <property type="match status" value="1"/>
</dbReference>
<dbReference type="InterPro" id="IPR036138">
    <property type="entry name" value="PBP_dimer_sf"/>
</dbReference>
<dbReference type="EMBL" id="PCXF01000026">
    <property type="protein sequence ID" value="PIR27423.1"/>
    <property type="molecule type" value="Genomic_DNA"/>
</dbReference>
<keyword evidence="5" id="KW-0645">Protease</keyword>
<name>A0A2H0PZE4_9BACT</name>
<evidence type="ECO:0000256" key="12">
    <source>
        <dbReference type="ARBA" id="ARBA00023316"/>
    </source>
</evidence>
<dbReference type="Pfam" id="PF00905">
    <property type="entry name" value="Transpeptidase"/>
    <property type="match status" value="1"/>
</dbReference>
<comment type="subcellular location">
    <subcellularLocation>
        <location evidence="2">Cell membrane</location>
    </subcellularLocation>
    <subcellularLocation>
        <location evidence="1">Membrane</location>
        <topology evidence="1">Single-pass membrane protein</topology>
    </subcellularLocation>
</comment>
<dbReference type="SUPFAM" id="SSF56601">
    <property type="entry name" value="beta-lactamase/transpeptidase-like"/>
    <property type="match status" value="1"/>
</dbReference>
<keyword evidence="6 13" id="KW-0812">Transmembrane</keyword>
<dbReference type="InterPro" id="IPR012338">
    <property type="entry name" value="Beta-lactam/transpept-like"/>
</dbReference>
<keyword evidence="8" id="KW-0133">Cell shape</keyword>
<evidence type="ECO:0000259" key="15">
    <source>
        <dbReference type="Pfam" id="PF03717"/>
    </source>
</evidence>
<evidence type="ECO:0000256" key="7">
    <source>
        <dbReference type="ARBA" id="ARBA00022801"/>
    </source>
</evidence>
<dbReference type="Gene3D" id="3.90.1310.10">
    <property type="entry name" value="Penicillin-binding protein 2a (Domain 2)"/>
    <property type="match status" value="1"/>
</dbReference>
<protein>
    <submittedName>
        <fullName evidence="16">Penicillin-binding protein 2</fullName>
    </submittedName>
</protein>
<evidence type="ECO:0000313" key="17">
    <source>
        <dbReference type="Proteomes" id="UP000231154"/>
    </source>
</evidence>
<keyword evidence="7" id="KW-0378">Hydrolase</keyword>
<evidence type="ECO:0000256" key="6">
    <source>
        <dbReference type="ARBA" id="ARBA00022692"/>
    </source>
</evidence>
<evidence type="ECO:0000256" key="10">
    <source>
        <dbReference type="ARBA" id="ARBA00022989"/>
    </source>
</evidence>
<keyword evidence="11 13" id="KW-0472">Membrane</keyword>
<evidence type="ECO:0000256" key="13">
    <source>
        <dbReference type="SAM" id="Phobius"/>
    </source>
</evidence>
<dbReference type="GO" id="GO:0008658">
    <property type="term" value="F:penicillin binding"/>
    <property type="evidence" value="ECO:0007669"/>
    <property type="project" value="InterPro"/>
</dbReference>
<evidence type="ECO:0000256" key="1">
    <source>
        <dbReference type="ARBA" id="ARBA00004167"/>
    </source>
</evidence>
<evidence type="ECO:0000256" key="2">
    <source>
        <dbReference type="ARBA" id="ARBA00004236"/>
    </source>
</evidence>
<dbReference type="Proteomes" id="UP000231154">
    <property type="component" value="Unassembled WGS sequence"/>
</dbReference>
<dbReference type="Pfam" id="PF03717">
    <property type="entry name" value="PBP_dimer"/>
    <property type="match status" value="1"/>
</dbReference>
<organism evidence="16 17">
    <name type="scientific">Candidatus Berkelbacteria bacterium CG11_big_fil_rev_8_21_14_0_20_42_15</name>
    <dbReference type="NCBI Taxonomy" id="1974517"/>
    <lineage>
        <taxon>Bacteria</taxon>
        <taxon>Candidatus Berkelbacteria</taxon>
    </lineage>
</organism>
<evidence type="ECO:0000313" key="16">
    <source>
        <dbReference type="EMBL" id="PIR27423.1"/>
    </source>
</evidence>
<evidence type="ECO:0000256" key="5">
    <source>
        <dbReference type="ARBA" id="ARBA00022670"/>
    </source>
</evidence>
<evidence type="ECO:0000256" key="8">
    <source>
        <dbReference type="ARBA" id="ARBA00022960"/>
    </source>
</evidence>
<keyword evidence="9" id="KW-0573">Peptidoglycan synthesis</keyword>
<keyword evidence="12" id="KW-0961">Cell wall biogenesis/degradation</keyword>
<dbReference type="AlphaFoldDB" id="A0A2H0PZE4"/>
<dbReference type="GO" id="GO:0008360">
    <property type="term" value="P:regulation of cell shape"/>
    <property type="evidence" value="ECO:0007669"/>
    <property type="project" value="UniProtKB-KW"/>
</dbReference>